<feature type="transmembrane region" description="Helical" evidence="1">
    <location>
        <begin position="203"/>
        <end position="228"/>
    </location>
</feature>
<keyword evidence="1" id="KW-0812">Transmembrane</keyword>
<reference evidence="3" key="1">
    <citation type="submission" date="2022-07" db="EMBL/GenBank/DDBJ databases">
        <title>Taxonomic analysis of Microcella humidisoli nov. sp., isolated from riverside soil.</title>
        <authorList>
            <person name="Molina K.M."/>
            <person name="Kim S.B."/>
        </authorList>
    </citation>
    <scope>NUCLEOTIDE SEQUENCE</scope>
    <source>
        <strain evidence="3">MMS21-STM10</strain>
    </source>
</reference>
<name>A0ABY5FYE1_9MICO</name>
<gene>
    <name evidence="3" type="ORF">NNL39_04355</name>
</gene>
<evidence type="ECO:0000313" key="4">
    <source>
        <dbReference type="Proteomes" id="UP001060039"/>
    </source>
</evidence>
<feature type="transmembrane region" description="Helical" evidence="1">
    <location>
        <begin position="353"/>
        <end position="386"/>
    </location>
</feature>
<feature type="chain" id="PRO_5045346536" evidence="2">
    <location>
        <begin position="29"/>
        <end position="404"/>
    </location>
</feature>
<keyword evidence="2" id="KW-0732">Signal</keyword>
<feature type="signal peptide" evidence="2">
    <location>
        <begin position="1"/>
        <end position="28"/>
    </location>
</feature>
<feature type="transmembrane region" description="Helical" evidence="1">
    <location>
        <begin position="282"/>
        <end position="306"/>
    </location>
</feature>
<keyword evidence="1" id="KW-0472">Membrane</keyword>
<keyword evidence="1" id="KW-1133">Transmembrane helix</keyword>
<protein>
    <submittedName>
        <fullName evidence="3">Uncharacterized protein</fullName>
    </submittedName>
</protein>
<dbReference type="Proteomes" id="UP001060039">
    <property type="component" value="Chromosome"/>
</dbReference>
<accession>A0ABY5FYE1</accession>
<evidence type="ECO:0000256" key="1">
    <source>
        <dbReference type="SAM" id="Phobius"/>
    </source>
</evidence>
<sequence>MRGRRFAAGALATLALLLLPAAIMSHWATVQLAQTERFVAALAPLAENPAVHDRIIVEVTALVDDQLDISTVTAELLSGLGEALDLGPRAQDALGLVSEPIAAGIRALVEDVVGEVVRSPAFASAWAGSVEVLHAQSIRLLAGDPDSLLALDRDGTLSLPLGPIVAEVRASLVAQGVPFAAAIPEVDRAIVIAEVPNLALARAVYQVGISIGTWLPWICAGLLVGALLLSRRRPLMLSTLGVLAAVVTGLLAVGFAVGRTVLTALVEPTSSTLVGVIYDAVLGYATSIIGGLLVLAVLAALVGWWLGASTSATAARQTVGRGLDSARAARARAGISLGRVGEWMHTERVMMRFALLALGSLPALLIVPLSIATVLGSAALVLGLIVVAEVLMTEGATASAVAPV</sequence>
<keyword evidence="4" id="KW-1185">Reference proteome</keyword>
<feature type="transmembrane region" description="Helical" evidence="1">
    <location>
        <begin position="240"/>
        <end position="262"/>
    </location>
</feature>
<evidence type="ECO:0000313" key="3">
    <source>
        <dbReference type="EMBL" id="UTT63342.1"/>
    </source>
</evidence>
<evidence type="ECO:0000256" key="2">
    <source>
        <dbReference type="SAM" id="SignalP"/>
    </source>
</evidence>
<dbReference type="EMBL" id="CP101497">
    <property type="protein sequence ID" value="UTT63342.1"/>
    <property type="molecule type" value="Genomic_DNA"/>
</dbReference>
<organism evidence="3 4">
    <name type="scientific">Microcella humidisoli</name>
    <dbReference type="NCBI Taxonomy" id="2963406"/>
    <lineage>
        <taxon>Bacteria</taxon>
        <taxon>Bacillati</taxon>
        <taxon>Actinomycetota</taxon>
        <taxon>Actinomycetes</taxon>
        <taxon>Micrococcales</taxon>
        <taxon>Microbacteriaceae</taxon>
        <taxon>Microcella</taxon>
    </lineage>
</organism>
<dbReference type="RefSeq" id="WP_255160474.1">
    <property type="nucleotide sequence ID" value="NZ_CP101497.1"/>
</dbReference>
<proteinExistence type="predicted"/>